<feature type="domain" description="Anthranilate synthase component I N-terminal" evidence="16">
    <location>
        <begin position="39"/>
        <end position="185"/>
    </location>
</feature>
<reference evidence="17 18" key="1">
    <citation type="submission" date="2017-11" db="EMBL/GenBank/DDBJ databases">
        <title>Isolation and Characterization of Family Methanocellaceae Species from Potential Methane Hydrate Area Offshore Southwestern Taiwan.</title>
        <authorList>
            <person name="Zhang W.-L."/>
            <person name="Chen W.-C."/>
            <person name="Lai M.-C."/>
            <person name="Chen S.-C."/>
        </authorList>
    </citation>
    <scope>NUCLEOTIDE SEQUENCE [LARGE SCALE GENOMIC DNA]</scope>
    <source>
        <strain evidence="17 18">CWC-04</strain>
    </source>
</reference>
<dbReference type="InterPro" id="IPR006805">
    <property type="entry name" value="Anth_synth_I_N"/>
</dbReference>
<comment type="pathway">
    <text evidence="2">Amino-acid biosynthesis; L-tryptophan biosynthesis; L-tryptophan from chorismate: step 1/5.</text>
</comment>
<comment type="cofactor">
    <cofactor evidence="1">
        <name>Mg(2+)</name>
        <dbReference type="ChEBI" id="CHEBI:18420"/>
    </cofactor>
</comment>
<dbReference type="EC" id="4.1.3.27" evidence="5"/>
<evidence type="ECO:0000256" key="1">
    <source>
        <dbReference type="ARBA" id="ARBA00001946"/>
    </source>
</evidence>
<dbReference type="Proteomes" id="UP001320159">
    <property type="component" value="Unassembled WGS sequence"/>
</dbReference>
<evidence type="ECO:0000256" key="6">
    <source>
        <dbReference type="ARBA" id="ARBA00020653"/>
    </source>
</evidence>
<protein>
    <recommendedName>
        <fullName evidence="6">Anthranilate synthase component 1</fullName>
        <ecNumber evidence="5">4.1.3.27</ecNumber>
    </recommendedName>
</protein>
<dbReference type="AlphaFoldDB" id="A0AAP2REP6"/>
<comment type="catalytic activity">
    <reaction evidence="14">
        <text>chorismate + L-glutamine = anthranilate + pyruvate + L-glutamate + H(+)</text>
        <dbReference type="Rhea" id="RHEA:21732"/>
        <dbReference type="ChEBI" id="CHEBI:15361"/>
        <dbReference type="ChEBI" id="CHEBI:15378"/>
        <dbReference type="ChEBI" id="CHEBI:16567"/>
        <dbReference type="ChEBI" id="CHEBI:29748"/>
        <dbReference type="ChEBI" id="CHEBI:29985"/>
        <dbReference type="ChEBI" id="CHEBI:58359"/>
        <dbReference type="EC" id="4.1.3.27"/>
    </reaction>
</comment>
<evidence type="ECO:0000256" key="11">
    <source>
        <dbReference type="ARBA" id="ARBA00023141"/>
    </source>
</evidence>
<evidence type="ECO:0000256" key="9">
    <source>
        <dbReference type="ARBA" id="ARBA00022822"/>
    </source>
</evidence>
<keyword evidence="7" id="KW-0028">Amino-acid biosynthesis</keyword>
<evidence type="ECO:0000256" key="8">
    <source>
        <dbReference type="ARBA" id="ARBA00022723"/>
    </source>
</evidence>
<dbReference type="PANTHER" id="PTHR11236">
    <property type="entry name" value="AMINOBENZOATE/ANTHRANILATE SYNTHASE"/>
    <property type="match status" value="1"/>
</dbReference>
<dbReference type="EMBL" id="PGCK01000018">
    <property type="protein sequence ID" value="MCD1296344.1"/>
    <property type="molecule type" value="Genomic_DNA"/>
</dbReference>
<dbReference type="InterPro" id="IPR019999">
    <property type="entry name" value="Anth_synth_I-like"/>
</dbReference>
<gene>
    <name evidence="17" type="primary">trpE</name>
    <name evidence="17" type="ORF">CUJ83_15175</name>
</gene>
<comment type="function">
    <text evidence="13">Part of a heterotetrameric complex that catalyzes the two-step biosynthesis of anthranilate, an intermediate in the biosynthesis of L-tryptophan. In the first step, the glutamine-binding beta subunit (TrpG) of anthranilate synthase (AS) provides the glutamine amidotransferase activity which generates ammonia as a substrate that, along with chorismate, is used in the second step, catalyzed by the large alpha subunit of AS (TrpE) to produce anthranilate. In the absence of TrpG, TrpE can synthesize anthranilate directly from chorismate and high concentrations of ammonia.</text>
</comment>
<keyword evidence="10" id="KW-0460">Magnesium</keyword>
<evidence type="ECO:0000256" key="12">
    <source>
        <dbReference type="ARBA" id="ARBA00023239"/>
    </source>
</evidence>
<dbReference type="Pfam" id="PF00425">
    <property type="entry name" value="Chorismate_bind"/>
    <property type="match status" value="1"/>
</dbReference>
<keyword evidence="12" id="KW-0456">Lyase</keyword>
<comment type="similarity">
    <text evidence="3">Belongs to the anthranilate synthase component I family.</text>
</comment>
<evidence type="ECO:0000256" key="2">
    <source>
        <dbReference type="ARBA" id="ARBA00004873"/>
    </source>
</evidence>
<dbReference type="Pfam" id="PF04715">
    <property type="entry name" value="Anth_synt_I_N"/>
    <property type="match status" value="1"/>
</dbReference>
<evidence type="ECO:0000256" key="5">
    <source>
        <dbReference type="ARBA" id="ARBA00012266"/>
    </source>
</evidence>
<evidence type="ECO:0000256" key="14">
    <source>
        <dbReference type="ARBA" id="ARBA00047683"/>
    </source>
</evidence>
<dbReference type="RefSeq" id="WP_230743342.1">
    <property type="nucleotide sequence ID" value="NZ_PGCK01000018.1"/>
</dbReference>
<proteinExistence type="inferred from homology"/>
<organism evidence="17 18">
    <name type="scientific">Methanooceanicella nereidis</name>
    <dbReference type="NCBI Taxonomy" id="2052831"/>
    <lineage>
        <taxon>Archaea</taxon>
        <taxon>Methanobacteriati</taxon>
        <taxon>Methanobacteriota</taxon>
        <taxon>Stenosarchaea group</taxon>
        <taxon>Methanomicrobia</taxon>
        <taxon>Methanocellales</taxon>
        <taxon>Methanocellaceae</taxon>
        <taxon>Methanooceanicella</taxon>
    </lineage>
</organism>
<evidence type="ECO:0000256" key="10">
    <source>
        <dbReference type="ARBA" id="ARBA00022842"/>
    </source>
</evidence>
<evidence type="ECO:0000313" key="18">
    <source>
        <dbReference type="Proteomes" id="UP001320159"/>
    </source>
</evidence>
<sequence>MQETRFYGKHDTLSLDNIQRRRSRPSNVIPVIEAIRPEITPLEAYLKLKSPGAYSFLLESADTGGKSAKYSFIGSSGSVISIKDGEISIDGSIVENYPGGPVKLLKDIMAGFKPARPVFVHEESFYGYNPQVPVFFGGLAGYISYDFIRYVDNIGDTADDDIGCQDAELLFVKDLVVYDHEQKMTLLVSSAIDDGNDRDGQVKAAIGRIRSMKEAMKGETPRFEEHASGEQHMEVKFSTSREQFVKMVERAKEYILDGDAFQIVLSQRAEITADIDPVALYRALKEINPSPYMYFLEFGDTVIAGSSPEILAKVEDRKVTVRPIAGTRPRGATEEDDKRLEDEMKADPKELAEHVMLVDLGRNDAGKVSRFGTVVVNDYLAVEKYSHVQHIVSNVVGELQDDKDAIDVLAATFPAGTVSGAPKTRAMQIIEELEGRRRGLYAGCVGYFCFNDNADLAIAIRTILLKNGKAYVQAGAGIVTDSVPENEYVESMNKGAAMMKAIGYAIKGGK</sequence>
<feature type="domain" description="Chorismate-utilising enzyme C-terminal" evidence="15">
    <location>
        <begin position="241"/>
        <end position="494"/>
    </location>
</feature>
<dbReference type="SUPFAM" id="SSF56322">
    <property type="entry name" value="ADC synthase"/>
    <property type="match status" value="1"/>
</dbReference>
<dbReference type="GO" id="GO:0000162">
    <property type="term" value="P:L-tryptophan biosynthetic process"/>
    <property type="evidence" value="ECO:0007669"/>
    <property type="project" value="UniProtKB-KW"/>
</dbReference>
<keyword evidence="18" id="KW-1185">Reference proteome</keyword>
<evidence type="ECO:0000313" key="17">
    <source>
        <dbReference type="EMBL" id="MCD1296344.1"/>
    </source>
</evidence>
<keyword evidence="8" id="KW-0479">Metal-binding</keyword>
<keyword evidence="9" id="KW-0822">Tryptophan biosynthesis</keyword>
<dbReference type="InterPro" id="IPR005256">
    <property type="entry name" value="Anth_synth_I_PabB"/>
</dbReference>
<dbReference type="Gene3D" id="3.60.120.10">
    <property type="entry name" value="Anthranilate synthase"/>
    <property type="match status" value="1"/>
</dbReference>
<evidence type="ECO:0000259" key="16">
    <source>
        <dbReference type="Pfam" id="PF04715"/>
    </source>
</evidence>
<dbReference type="NCBIfam" id="TIGR00564">
    <property type="entry name" value="trpE_most"/>
    <property type="match status" value="1"/>
</dbReference>
<dbReference type="GO" id="GO:0046872">
    <property type="term" value="F:metal ion binding"/>
    <property type="evidence" value="ECO:0007669"/>
    <property type="project" value="UniProtKB-KW"/>
</dbReference>
<dbReference type="GO" id="GO:0004049">
    <property type="term" value="F:anthranilate synthase activity"/>
    <property type="evidence" value="ECO:0007669"/>
    <property type="project" value="UniProtKB-EC"/>
</dbReference>
<evidence type="ECO:0000256" key="7">
    <source>
        <dbReference type="ARBA" id="ARBA00022605"/>
    </source>
</evidence>
<evidence type="ECO:0000256" key="13">
    <source>
        <dbReference type="ARBA" id="ARBA00025634"/>
    </source>
</evidence>
<comment type="subunit">
    <text evidence="4">Heterotetramer consisting of two non-identical subunits: a beta subunit (TrpG) and a large alpha subunit (TrpE).</text>
</comment>
<name>A0AAP2REP6_9EURY</name>
<evidence type="ECO:0000259" key="15">
    <source>
        <dbReference type="Pfam" id="PF00425"/>
    </source>
</evidence>
<evidence type="ECO:0000256" key="4">
    <source>
        <dbReference type="ARBA" id="ARBA00011575"/>
    </source>
</evidence>
<accession>A0AAP2REP6</accession>
<dbReference type="PRINTS" id="PR00095">
    <property type="entry name" value="ANTSNTHASEI"/>
</dbReference>
<keyword evidence="11" id="KW-0057">Aromatic amino acid biosynthesis</keyword>
<comment type="caution">
    <text evidence="17">The sequence shown here is derived from an EMBL/GenBank/DDBJ whole genome shotgun (WGS) entry which is preliminary data.</text>
</comment>
<dbReference type="InterPro" id="IPR015890">
    <property type="entry name" value="Chorismate_C"/>
</dbReference>
<dbReference type="InterPro" id="IPR005801">
    <property type="entry name" value="ADC_synthase"/>
</dbReference>
<dbReference type="PANTHER" id="PTHR11236:SF48">
    <property type="entry name" value="ISOCHORISMATE SYNTHASE MENF"/>
    <property type="match status" value="1"/>
</dbReference>
<evidence type="ECO:0000256" key="3">
    <source>
        <dbReference type="ARBA" id="ARBA00009562"/>
    </source>
</evidence>